<protein>
    <submittedName>
        <fullName evidence="3">Uncharacterized protein DUF1446</fullName>
    </submittedName>
</protein>
<keyword evidence="4" id="KW-1185">Reference proteome</keyword>
<comment type="caution">
    <text evidence="3">The sequence shown here is derived from an EMBL/GenBank/DDBJ whole genome shotgun (WGS) entry which is preliminary data.</text>
</comment>
<dbReference type="STRING" id="1399419.A5906_13170"/>
<dbReference type="InterPro" id="IPR056362">
    <property type="entry name" value="AtuA-like_ferredoxin_dom"/>
</dbReference>
<sequence>MSASAKSDTRSVSIGGGAGFWGDTAEGPAQLVRAGVDYLVLDYLAEITMSILARMKAKNPALGYATDFVSHVMKPLAREISERGVKVIANAGGVNLDACRDALQTVLREQGVDLKIAIVRGDDLSAKAGRLREAGIREMFRDEPLPEQIASMNAYLGAFPIAAALDAGAHIVLTGRCVDSALALGPLIHEFDWRATDYDLLSAGTLAGHLIECGAQVTGGLLTDWRLVKGWDRMGFPIAECQADGSFEITKPEGTGGLVSVASVGEQMTYETGDPGAYIVPDTVCDWRDVQLTQLGPDRVRVSGARGRPPTPTLKVSATYGDGFRAAVTMMIAGREAAAKAQAVGEAILARSSRMMEDAKLGSYAETSLEIIGAESSYGAQSRAQGTREVVLKIGVRHCQRAALDIFAREIYPAATAMAQGLTGFAGGRPEPQPVVRLFSCLIDRAEVPVSIEIDGRTIDIPHHISNDDGTAPSAREAAQTMPLTGETVRVPLIALAYGRSGDKGDIANISVIARRAEFVDVIRAGVTAASVRAYMGHFVKGEVERFEWPGIMAFNFLLHRALGGGGVASLRHDPQGKSYAQILLDMKVAVPASWVATGGVLADWRSEAERAA</sequence>
<dbReference type="RefSeq" id="WP_080139739.1">
    <property type="nucleotide sequence ID" value="NZ_LWIG01000057.1"/>
</dbReference>
<dbReference type="AlphaFoldDB" id="A0A560KNA5"/>
<name>A0A560KNA5_9BRAD</name>
<dbReference type="Pfam" id="PF07287">
    <property type="entry name" value="AtuA"/>
    <property type="match status" value="1"/>
</dbReference>
<dbReference type="InterPro" id="IPR010839">
    <property type="entry name" value="AtuA_N"/>
</dbReference>
<evidence type="ECO:0000259" key="1">
    <source>
        <dbReference type="Pfam" id="PF07287"/>
    </source>
</evidence>
<dbReference type="Proteomes" id="UP000315914">
    <property type="component" value="Unassembled WGS sequence"/>
</dbReference>
<proteinExistence type="predicted"/>
<gene>
    <name evidence="3" type="ORF">FBZ95_1011094</name>
</gene>
<reference evidence="3 4" key="1">
    <citation type="submission" date="2019-06" db="EMBL/GenBank/DDBJ databases">
        <title>Genomic Encyclopedia of Type Strains, Phase IV (KMG-V): Genome sequencing to study the core and pangenomes of soil and plant-associated prokaryotes.</title>
        <authorList>
            <person name="Whitman W."/>
        </authorList>
    </citation>
    <scope>NUCLEOTIDE SEQUENCE [LARGE SCALE GENOMIC DNA]</scope>
    <source>
        <strain evidence="3 4">BR 10556</strain>
    </source>
</reference>
<dbReference type="PANTHER" id="PTHR47708">
    <property type="match status" value="1"/>
</dbReference>
<dbReference type="PANTHER" id="PTHR47708:SF2">
    <property type="entry name" value="SI:CH73-132F6.5"/>
    <property type="match status" value="1"/>
</dbReference>
<evidence type="ECO:0000259" key="2">
    <source>
        <dbReference type="Pfam" id="PF23544"/>
    </source>
</evidence>
<evidence type="ECO:0000313" key="4">
    <source>
        <dbReference type="Proteomes" id="UP000315914"/>
    </source>
</evidence>
<dbReference type="OrthoDB" id="9763456at2"/>
<evidence type="ECO:0000313" key="3">
    <source>
        <dbReference type="EMBL" id="TWB84649.1"/>
    </source>
</evidence>
<dbReference type="Pfam" id="PF23544">
    <property type="entry name" value="AtuA_ferredoxin"/>
    <property type="match status" value="1"/>
</dbReference>
<organism evidence="3 4">
    <name type="scientific">Bradyrhizobium sacchari</name>
    <dbReference type="NCBI Taxonomy" id="1399419"/>
    <lineage>
        <taxon>Bacteria</taxon>
        <taxon>Pseudomonadati</taxon>
        <taxon>Pseudomonadota</taxon>
        <taxon>Alphaproteobacteria</taxon>
        <taxon>Hyphomicrobiales</taxon>
        <taxon>Nitrobacteraceae</taxon>
        <taxon>Bradyrhizobium</taxon>
    </lineage>
</organism>
<feature type="domain" description="AtuA-like ferredoxin-fold" evidence="2">
    <location>
        <begin position="491"/>
        <end position="589"/>
    </location>
</feature>
<accession>A0A560KNA5</accession>
<dbReference type="EMBL" id="VITW01000001">
    <property type="protein sequence ID" value="TWB84649.1"/>
    <property type="molecule type" value="Genomic_DNA"/>
</dbReference>
<feature type="domain" description="Acyclic terpene utilisation N-terminal" evidence="1">
    <location>
        <begin position="12"/>
        <end position="453"/>
    </location>
</feature>